<evidence type="ECO:0000313" key="5">
    <source>
        <dbReference type="EMBL" id="GLB53971.1"/>
    </source>
</evidence>
<dbReference type="PANTHER" id="PTHR22893:SF91">
    <property type="entry name" value="NADPH DEHYDROGENASE 2-RELATED"/>
    <property type="match status" value="1"/>
</dbReference>
<dbReference type="SUPFAM" id="SSF51395">
    <property type="entry name" value="FMN-linked oxidoreductases"/>
    <property type="match status" value="1"/>
</dbReference>
<evidence type="ECO:0000313" key="6">
    <source>
        <dbReference type="Proteomes" id="UP001143545"/>
    </source>
</evidence>
<dbReference type="GO" id="GO:0016628">
    <property type="term" value="F:oxidoreductase activity, acting on the CH-CH group of donors, NAD or NADP as acceptor"/>
    <property type="evidence" value="ECO:0007669"/>
    <property type="project" value="UniProtKB-ARBA"/>
</dbReference>
<keyword evidence="3" id="KW-0560">Oxidoreductase</keyword>
<sequence>MTVLNKYITKSLTLKNRVVMAPMTRSRADNEQALATNLIAEYYEQRATAGLLITEGINVSKRSVGYINVPGIYTEEQKMSWKNVTQKVHQKEGKIFAQLWHVGRISHPDLINGKLPLAPSAINPNSQCYTPEGFKDTEMPKEMSVKEIQDTISDFQKAAENAIKADFDGIEIHAANGYLFHQFFAKCANIRTDKYGGSIENRARILFDTLDAIRQKIPISKVGVRLSPDFRTWFGMKTDDETEKIFEYIITKLNDYDLAYLHIGGYVEADDETPTQSIINTAKHYRKFYKGTYMINRAFTKELANDAIENNITDLVSFGEPFISNPDLVKRFELNASLQKADQNTFYTTGEKGYTDYPFLEI</sequence>
<proteinExistence type="inferred from homology"/>
<gene>
    <name evidence="5" type="ORF">NBRC110019_30120</name>
</gene>
<dbReference type="InterPro" id="IPR001155">
    <property type="entry name" value="OxRdtase_FMN_N"/>
</dbReference>
<evidence type="ECO:0000259" key="4">
    <source>
        <dbReference type="Pfam" id="PF00724"/>
    </source>
</evidence>
<dbReference type="Proteomes" id="UP001143545">
    <property type="component" value="Unassembled WGS sequence"/>
</dbReference>
<dbReference type="Gene3D" id="3.20.20.70">
    <property type="entry name" value="Aldolase class I"/>
    <property type="match status" value="1"/>
</dbReference>
<keyword evidence="6" id="KW-1185">Reference proteome</keyword>
<evidence type="ECO:0000256" key="2">
    <source>
        <dbReference type="ARBA" id="ARBA00005979"/>
    </source>
</evidence>
<dbReference type="RefSeq" id="WP_281756306.1">
    <property type="nucleotide sequence ID" value="NZ_BRVP01000029.1"/>
</dbReference>
<name>A0A9W6B6W1_9FLAO</name>
<dbReference type="InterPro" id="IPR013785">
    <property type="entry name" value="Aldolase_TIM"/>
</dbReference>
<dbReference type="PANTHER" id="PTHR22893">
    <property type="entry name" value="NADH OXIDOREDUCTASE-RELATED"/>
    <property type="match status" value="1"/>
</dbReference>
<dbReference type="InterPro" id="IPR045247">
    <property type="entry name" value="Oye-like"/>
</dbReference>
<comment type="caution">
    <text evidence="5">The sequence shown here is derived from an EMBL/GenBank/DDBJ whole genome shotgun (WGS) entry which is preliminary data.</text>
</comment>
<dbReference type="EMBL" id="BRVP01000029">
    <property type="protein sequence ID" value="GLB53971.1"/>
    <property type="molecule type" value="Genomic_DNA"/>
</dbReference>
<organism evidence="5 6">
    <name type="scientific">Neptunitalea chrysea</name>
    <dbReference type="NCBI Taxonomy" id="1647581"/>
    <lineage>
        <taxon>Bacteria</taxon>
        <taxon>Pseudomonadati</taxon>
        <taxon>Bacteroidota</taxon>
        <taxon>Flavobacteriia</taxon>
        <taxon>Flavobacteriales</taxon>
        <taxon>Flavobacteriaceae</taxon>
        <taxon>Neptunitalea</taxon>
    </lineage>
</organism>
<dbReference type="FunFam" id="3.20.20.70:FF:000059">
    <property type="entry name" value="N-ethylmaleimide reductase, FMN-linked"/>
    <property type="match status" value="1"/>
</dbReference>
<accession>A0A9W6B6W1</accession>
<comment type="similarity">
    <text evidence="2">Belongs to the NADH:flavin oxidoreductase/NADH oxidase family.</text>
</comment>
<dbReference type="AlphaFoldDB" id="A0A9W6B6W1"/>
<comment type="cofactor">
    <cofactor evidence="1">
        <name>FMN</name>
        <dbReference type="ChEBI" id="CHEBI:58210"/>
    </cofactor>
</comment>
<feature type="domain" description="NADH:flavin oxidoreductase/NADH oxidase N-terminal" evidence="4">
    <location>
        <begin position="10"/>
        <end position="335"/>
    </location>
</feature>
<evidence type="ECO:0000256" key="3">
    <source>
        <dbReference type="ARBA" id="ARBA00023002"/>
    </source>
</evidence>
<reference evidence="5" key="1">
    <citation type="submission" date="2022-07" db="EMBL/GenBank/DDBJ databases">
        <title>Taxonomy of Novel Oxalotrophic and Methylotrophic Bacteria.</title>
        <authorList>
            <person name="Sahin N."/>
            <person name="Tani A."/>
        </authorList>
    </citation>
    <scope>NUCLEOTIDE SEQUENCE</scope>
    <source>
        <strain evidence="5">AM327</strain>
    </source>
</reference>
<dbReference type="Pfam" id="PF00724">
    <property type="entry name" value="Oxidored_FMN"/>
    <property type="match status" value="1"/>
</dbReference>
<protein>
    <submittedName>
        <fullName evidence="5">Alkene reductase</fullName>
    </submittedName>
</protein>
<dbReference type="CDD" id="cd02933">
    <property type="entry name" value="OYE_like_FMN"/>
    <property type="match status" value="1"/>
</dbReference>
<evidence type="ECO:0000256" key="1">
    <source>
        <dbReference type="ARBA" id="ARBA00001917"/>
    </source>
</evidence>
<dbReference type="GO" id="GO:0005829">
    <property type="term" value="C:cytosol"/>
    <property type="evidence" value="ECO:0007669"/>
    <property type="project" value="UniProtKB-ARBA"/>
</dbReference>
<dbReference type="GO" id="GO:0010181">
    <property type="term" value="F:FMN binding"/>
    <property type="evidence" value="ECO:0007669"/>
    <property type="project" value="InterPro"/>
</dbReference>